<dbReference type="FunFam" id="3.30.830.10:FF:000005">
    <property type="entry name" value="nardilysin isoform X1"/>
    <property type="match status" value="1"/>
</dbReference>
<feature type="domain" description="Peptidase M16 middle/third" evidence="10">
    <location>
        <begin position="389"/>
        <end position="504"/>
    </location>
</feature>
<dbReference type="Pfam" id="PF16187">
    <property type="entry name" value="Peptidase_M16_M"/>
    <property type="match status" value="2"/>
</dbReference>
<dbReference type="GO" id="GO:0005737">
    <property type="term" value="C:cytoplasm"/>
    <property type="evidence" value="ECO:0007669"/>
    <property type="project" value="UniProtKB-ARBA"/>
</dbReference>
<dbReference type="AlphaFoldDB" id="A0A381PUV0"/>
<evidence type="ECO:0000259" key="11">
    <source>
        <dbReference type="Pfam" id="PF22456"/>
    </source>
</evidence>
<dbReference type="GO" id="GO:0046872">
    <property type="term" value="F:metal ion binding"/>
    <property type="evidence" value="ECO:0007669"/>
    <property type="project" value="UniProtKB-KW"/>
</dbReference>
<evidence type="ECO:0000256" key="3">
    <source>
        <dbReference type="ARBA" id="ARBA00022670"/>
    </source>
</evidence>
<dbReference type="FunFam" id="3.30.830.10:FF:000012">
    <property type="entry name" value="Protease 3"/>
    <property type="match status" value="1"/>
</dbReference>
<dbReference type="Gene3D" id="3.30.830.10">
    <property type="entry name" value="Metalloenzyme, LuxS/M16 peptidase-like"/>
    <property type="match status" value="4"/>
</dbReference>
<keyword evidence="3" id="KW-0645">Protease</keyword>
<evidence type="ECO:0000259" key="10">
    <source>
        <dbReference type="Pfam" id="PF16187"/>
    </source>
</evidence>
<dbReference type="EMBL" id="UINC01001103">
    <property type="protein sequence ID" value="SUZ70841.1"/>
    <property type="molecule type" value="Genomic_DNA"/>
</dbReference>
<evidence type="ECO:0000256" key="7">
    <source>
        <dbReference type="ARBA" id="ARBA00023049"/>
    </source>
</evidence>
<dbReference type="InterPro" id="IPR032632">
    <property type="entry name" value="Peptidase_M16_M"/>
</dbReference>
<dbReference type="PROSITE" id="PS00143">
    <property type="entry name" value="INSULINASE"/>
    <property type="match status" value="1"/>
</dbReference>
<proteinExistence type="inferred from homology"/>
<sequence>MRKILTLFLTICFLGGFSDLVCGGGLDNSDPRYPQRQYRRFLLPNQMKVILISDPTMQRSASSLTVAVGSMSDPKERFGLAHFLEHMLFLGTEKYPDEGSYQKFVSTHDGFSNAYTADDRTNYHFEVDPDYFEEGLDRFSQFFLAPLFNQELVERELKAVNSEHSKNIPNDSRRIRQVKRKAYEAGHPARHFATGTLETLENVTRGELLTFYKKHYSSNRMMLAVAGPQDLDTLQAWVVPRFDSVKNRSLSEIRVSTKFMKRDPRFRLMRVKTVKDTRSLTLMFPLSRTLHYYKSQPLGMLGFLLGHEGKGSLLSLLKQENLATGLSAGGGDSNKSFSSFDVNIQLTPKGLQNYSIVIQRVFQYLRLLRKTGLPRTVFEEVKRMSEVDYRFAEKPEGTTLVNVFSTLMMYYPLRTVEIDPYLITEFKPRIFDSMLYSLIPENMLAILAAREVKTTEKEEYYGVEYSLTYSNPKWVIKWRNSKTHSALNLPEANPFLPEGLEVLAFQGTVKLTHQSIVGLQQEGLSAGVLKRFERSQGKLWKSWDELLTSADIPPKAVYAGALRELLRKHALGNPIIIQDNEFGKIWFQQDFRFETPKAHLMLRINSPHVYSSPRNAVLSQLYTDAIREGLNEFGYPVRLAGMEYGINVDKKGINLTFSGYSDRIQELVKTVASRLKTITIDKKTFNNLKEVRLRRYQNFYFQQPYHQAFYFRSLLLEGKKFSIMDYEKEIKKIRLDQVKKFAKKLFDQLYIEGFVYGNLRVKPVRDAVKVLREKLGEKTLPEGKRFLASVRQVSQGKSHTFTRKMQVENSALVTDVQIGQHSPKLQVALMVIDNIMQPQFYNELRTSQQLGYIVNSGMTILEKTLGLIFIIQSGEYNVEILEKRMEDFLEKFYKSLDNLTDEELDKIKKSVLHSKLQKSTSVTGEAGRLFTLAFERNAKFDENSKEITALERLTLADIQNVVRSYLLPSKQRKLILRMSGRDHDAGMSAGDKILSIAKFKQQYACPDNCLP</sequence>
<dbReference type="Pfam" id="PF00675">
    <property type="entry name" value="Peptidase_M16"/>
    <property type="match status" value="1"/>
</dbReference>
<feature type="domain" description="Peptidase M16 middle/third" evidence="10">
    <location>
        <begin position="546"/>
        <end position="726"/>
    </location>
</feature>
<comment type="similarity">
    <text evidence="2">Belongs to the peptidase M16 family.</text>
</comment>
<reference evidence="12" key="1">
    <citation type="submission" date="2018-05" db="EMBL/GenBank/DDBJ databases">
        <authorList>
            <person name="Lanie J.A."/>
            <person name="Ng W.-L."/>
            <person name="Kazmierczak K.M."/>
            <person name="Andrzejewski T.M."/>
            <person name="Davidsen T.M."/>
            <person name="Wayne K.J."/>
            <person name="Tettelin H."/>
            <person name="Glass J.I."/>
            <person name="Rusch D."/>
            <person name="Podicherti R."/>
            <person name="Tsui H.-C.T."/>
            <person name="Winkler M.E."/>
        </authorList>
    </citation>
    <scope>NUCLEOTIDE SEQUENCE</scope>
</reference>
<gene>
    <name evidence="12" type="ORF">METZ01_LOCUS23695</name>
</gene>
<dbReference type="PANTHER" id="PTHR43690:SF18">
    <property type="entry name" value="INSULIN-DEGRADING ENZYME-RELATED"/>
    <property type="match status" value="1"/>
</dbReference>
<evidence type="ECO:0000259" key="8">
    <source>
        <dbReference type="Pfam" id="PF00675"/>
    </source>
</evidence>
<dbReference type="InterPro" id="IPR007863">
    <property type="entry name" value="Peptidase_M16_C"/>
</dbReference>
<feature type="domain" description="Coenzyme PQQ synthesis protein F-like C-terminal lobe" evidence="11">
    <location>
        <begin position="833"/>
        <end position="929"/>
    </location>
</feature>
<keyword evidence="7" id="KW-0482">Metalloprotease</keyword>
<dbReference type="PANTHER" id="PTHR43690">
    <property type="entry name" value="NARDILYSIN"/>
    <property type="match status" value="1"/>
</dbReference>
<evidence type="ECO:0000256" key="4">
    <source>
        <dbReference type="ARBA" id="ARBA00022723"/>
    </source>
</evidence>
<evidence type="ECO:0008006" key="13">
    <source>
        <dbReference type="Google" id="ProtNLM"/>
    </source>
</evidence>
<dbReference type="GO" id="GO:0006508">
    <property type="term" value="P:proteolysis"/>
    <property type="evidence" value="ECO:0007669"/>
    <property type="project" value="UniProtKB-KW"/>
</dbReference>
<evidence type="ECO:0000256" key="5">
    <source>
        <dbReference type="ARBA" id="ARBA00022801"/>
    </source>
</evidence>
<accession>A0A381PUV0</accession>
<dbReference type="GO" id="GO:0004222">
    <property type="term" value="F:metalloendopeptidase activity"/>
    <property type="evidence" value="ECO:0007669"/>
    <property type="project" value="InterPro"/>
</dbReference>
<dbReference type="InterPro" id="IPR011249">
    <property type="entry name" value="Metalloenz_LuxS/M16"/>
</dbReference>
<name>A0A381PUV0_9ZZZZ</name>
<comment type="cofactor">
    <cofactor evidence="1">
        <name>Zn(2+)</name>
        <dbReference type="ChEBI" id="CHEBI:29105"/>
    </cofactor>
</comment>
<dbReference type="InterPro" id="IPR054734">
    <property type="entry name" value="PqqF-like_C_4"/>
</dbReference>
<evidence type="ECO:0000259" key="9">
    <source>
        <dbReference type="Pfam" id="PF05193"/>
    </source>
</evidence>
<evidence type="ECO:0000256" key="1">
    <source>
        <dbReference type="ARBA" id="ARBA00001947"/>
    </source>
</evidence>
<evidence type="ECO:0000313" key="12">
    <source>
        <dbReference type="EMBL" id="SUZ70841.1"/>
    </source>
</evidence>
<keyword evidence="6" id="KW-0862">Zinc</keyword>
<dbReference type="SUPFAM" id="SSF63411">
    <property type="entry name" value="LuxS/MPP-like metallohydrolase"/>
    <property type="match status" value="4"/>
</dbReference>
<feature type="domain" description="Peptidase M16 C-terminal" evidence="9">
    <location>
        <begin position="202"/>
        <end position="383"/>
    </location>
</feature>
<dbReference type="Pfam" id="PF05193">
    <property type="entry name" value="Peptidase_M16_C"/>
    <property type="match status" value="1"/>
</dbReference>
<evidence type="ECO:0000256" key="6">
    <source>
        <dbReference type="ARBA" id="ARBA00022833"/>
    </source>
</evidence>
<feature type="domain" description="Peptidase M16 N-terminal" evidence="8">
    <location>
        <begin position="48"/>
        <end position="182"/>
    </location>
</feature>
<evidence type="ECO:0000256" key="2">
    <source>
        <dbReference type="ARBA" id="ARBA00007261"/>
    </source>
</evidence>
<keyword evidence="5" id="KW-0378">Hydrolase</keyword>
<dbReference type="Pfam" id="PF22456">
    <property type="entry name" value="PqqF-like_C_4"/>
    <property type="match status" value="1"/>
</dbReference>
<dbReference type="InterPro" id="IPR001431">
    <property type="entry name" value="Pept_M16_Zn_BS"/>
</dbReference>
<dbReference type="InterPro" id="IPR050626">
    <property type="entry name" value="Peptidase_M16"/>
</dbReference>
<protein>
    <recommendedName>
        <fullName evidence="13">Pitrilysin</fullName>
    </recommendedName>
</protein>
<keyword evidence="4" id="KW-0479">Metal-binding</keyword>
<dbReference type="InterPro" id="IPR011765">
    <property type="entry name" value="Pept_M16_N"/>
</dbReference>
<organism evidence="12">
    <name type="scientific">marine metagenome</name>
    <dbReference type="NCBI Taxonomy" id="408172"/>
    <lineage>
        <taxon>unclassified sequences</taxon>
        <taxon>metagenomes</taxon>
        <taxon>ecological metagenomes</taxon>
    </lineage>
</organism>